<comment type="pathway">
    <text evidence="2">Phospholipid metabolism; CDP-diacylglycerol biosynthesis; CDP-diacylglycerol from sn-glycerol 3-phosphate: step 1/3.</text>
</comment>
<dbReference type="Pfam" id="PF19277">
    <property type="entry name" value="GPAT_C"/>
    <property type="match status" value="1"/>
</dbReference>
<dbReference type="GO" id="GO:0016746">
    <property type="term" value="F:acyltransferase activity"/>
    <property type="evidence" value="ECO:0007669"/>
    <property type="project" value="UniProtKB-KW"/>
</dbReference>
<dbReference type="InterPro" id="IPR045520">
    <property type="entry name" value="GPAT/DHAPAT_C"/>
</dbReference>
<reference evidence="7 8" key="1">
    <citation type="submission" date="2020-03" db="EMBL/GenBank/DDBJ databases">
        <title>Bacterial isolates of synthetic phycosphere.</title>
        <authorList>
            <person name="Fu H."/>
            <person name="Moran M.A."/>
        </authorList>
    </citation>
    <scope>NUCLEOTIDE SEQUENCE [LARGE SCALE GENOMIC DNA]</scope>
    <source>
        <strain evidence="7 8">HF1</strain>
    </source>
</reference>
<keyword evidence="8" id="KW-1185">Reference proteome</keyword>
<dbReference type="PANTHER" id="PTHR12563">
    <property type="entry name" value="GLYCEROL-3-PHOSPHATE ACYLTRANSFERASE"/>
    <property type="match status" value="1"/>
</dbReference>
<dbReference type="EC" id="2.3.1.15" evidence="3"/>
<evidence type="ECO:0000256" key="2">
    <source>
        <dbReference type="ARBA" id="ARBA00004765"/>
    </source>
</evidence>
<proteinExistence type="predicted"/>
<dbReference type="SUPFAM" id="SSF69593">
    <property type="entry name" value="Glycerol-3-phosphate (1)-acyltransferase"/>
    <property type="match status" value="1"/>
</dbReference>
<evidence type="ECO:0000256" key="4">
    <source>
        <dbReference type="ARBA" id="ARBA00013432"/>
    </source>
</evidence>
<comment type="caution">
    <text evidence="7">The sequence shown here is derived from an EMBL/GenBank/DDBJ whole genome shotgun (WGS) entry which is preliminary data.</text>
</comment>
<evidence type="ECO:0000256" key="1">
    <source>
        <dbReference type="ARBA" id="ARBA00004184"/>
    </source>
</evidence>
<dbReference type="SMART" id="SM00563">
    <property type="entry name" value="PlsC"/>
    <property type="match status" value="1"/>
</dbReference>
<sequence length="452" mass="50445">MQMPVTLPLWLLVLILLFAAVTFASHFLFPSVRWFFRKRMERAVSKLNTRLRKPIEPFKLARRHDTIQRLIYDPKVSEAVVRTANVEKVPEAVAFERARKYAREIVPSFSASVYFGFGTRVARWLSNALYDIRLGEVDDSALKVIDGEATVVFVINHRSNMDYVLITHLVSRASTVAYAVGEWARVWPLSWLIRAMGAYFIRRGSKGQLYRAVLSRYVQMASQAGVTQAFFPEGGLSLTGKPQKPKLGIISYIVQGWEPGKRDVVFVPVGLNYDRVPEDTVLVRAATTGERKFRPSVWSVITATPVVIWRAIRLKFTPFGTVAVGFGDPLVLSRYLDEGGDETIDGIGNELMGRIAEVIPLVPVPLVSRAILSGAETRADILAFVKNDLVEAKSRNVTTPRRSAEQVVEDGLKLLAARKLIESTTAPVPSDTTRPVIEYYAATVAHHFESAA</sequence>
<dbReference type="EMBL" id="JAATOP010000003">
    <property type="protein sequence ID" value="NIY72121.1"/>
    <property type="molecule type" value="Genomic_DNA"/>
</dbReference>
<evidence type="ECO:0000256" key="5">
    <source>
        <dbReference type="ARBA" id="ARBA00048427"/>
    </source>
</evidence>
<evidence type="ECO:0000313" key="8">
    <source>
        <dbReference type="Proteomes" id="UP000709466"/>
    </source>
</evidence>
<dbReference type="Pfam" id="PF01553">
    <property type="entry name" value="Acyltransferase"/>
    <property type="match status" value="1"/>
</dbReference>
<keyword evidence="7" id="KW-0012">Acyltransferase</keyword>
<gene>
    <name evidence="7" type="ORF">HCZ30_06695</name>
</gene>
<organism evidence="7 8">
    <name type="scientific">Marivivens donghaensis</name>
    <dbReference type="NCBI Taxonomy" id="1699413"/>
    <lineage>
        <taxon>Bacteria</taxon>
        <taxon>Pseudomonadati</taxon>
        <taxon>Pseudomonadota</taxon>
        <taxon>Alphaproteobacteria</taxon>
        <taxon>Rhodobacterales</taxon>
        <taxon>Paracoccaceae</taxon>
        <taxon>Marivivens group</taxon>
        <taxon>Marivivens</taxon>
    </lineage>
</organism>
<protein>
    <recommendedName>
        <fullName evidence="4">Glycerol-3-phosphate acyltransferase</fullName>
        <ecNumber evidence="3">2.3.1.15</ecNumber>
    </recommendedName>
</protein>
<keyword evidence="7" id="KW-0808">Transferase</keyword>
<comment type="subcellular location">
    <subcellularLocation>
        <location evidence="1">Endomembrane system</location>
        <topology evidence="1">Peripheral membrane protein</topology>
    </subcellularLocation>
</comment>
<evidence type="ECO:0000259" key="6">
    <source>
        <dbReference type="SMART" id="SM00563"/>
    </source>
</evidence>
<dbReference type="InterPro" id="IPR002123">
    <property type="entry name" value="Plipid/glycerol_acylTrfase"/>
</dbReference>
<evidence type="ECO:0000256" key="3">
    <source>
        <dbReference type="ARBA" id="ARBA00013113"/>
    </source>
</evidence>
<evidence type="ECO:0000313" key="7">
    <source>
        <dbReference type="EMBL" id="NIY72121.1"/>
    </source>
</evidence>
<dbReference type="PANTHER" id="PTHR12563:SF17">
    <property type="entry name" value="DIHYDROXYACETONE PHOSPHATE ACYLTRANSFERASE"/>
    <property type="match status" value="1"/>
</dbReference>
<feature type="domain" description="Phospholipid/glycerol acyltransferase" evidence="6">
    <location>
        <begin position="151"/>
        <end position="274"/>
    </location>
</feature>
<comment type="catalytic activity">
    <reaction evidence="5">
        <text>sn-glycerol 3-phosphate + an acyl-CoA = a 1-acyl-sn-glycero-3-phosphate + CoA</text>
        <dbReference type="Rhea" id="RHEA:15325"/>
        <dbReference type="ChEBI" id="CHEBI:57287"/>
        <dbReference type="ChEBI" id="CHEBI:57597"/>
        <dbReference type="ChEBI" id="CHEBI:57970"/>
        <dbReference type="ChEBI" id="CHEBI:58342"/>
        <dbReference type="EC" id="2.3.1.15"/>
    </reaction>
</comment>
<name>A0ABX0VXY1_9RHOB</name>
<dbReference type="InterPro" id="IPR022284">
    <property type="entry name" value="GPAT/DHAPAT"/>
</dbReference>
<dbReference type="Proteomes" id="UP000709466">
    <property type="component" value="Unassembled WGS sequence"/>
</dbReference>
<accession>A0ABX0VXY1</accession>